<evidence type="ECO:0000256" key="3">
    <source>
        <dbReference type="ARBA" id="ARBA00022676"/>
    </source>
</evidence>
<evidence type="ECO:0000256" key="8">
    <source>
        <dbReference type="SAM" id="Phobius"/>
    </source>
</evidence>
<dbReference type="CDD" id="cd04187">
    <property type="entry name" value="DPM1_like_bac"/>
    <property type="match status" value="1"/>
</dbReference>
<gene>
    <name evidence="10" type="ORF">QRX50_16580</name>
</gene>
<protein>
    <submittedName>
        <fullName evidence="10">Glycosyltransferase</fullName>
        <ecNumber evidence="10">2.4.-.-</ecNumber>
    </submittedName>
</protein>
<dbReference type="PANTHER" id="PTHR48090:SF1">
    <property type="entry name" value="PROPHAGE BACTOPRENOL GLUCOSYL TRANSFERASE HOMOLOG"/>
    <property type="match status" value="1"/>
</dbReference>
<keyword evidence="7 8" id="KW-0472">Membrane</keyword>
<dbReference type="EC" id="2.4.-.-" evidence="10"/>
<dbReference type="Gene3D" id="3.90.550.10">
    <property type="entry name" value="Spore Coat Polysaccharide Biosynthesis Protein SpsA, Chain A"/>
    <property type="match status" value="1"/>
</dbReference>
<proteinExistence type="inferred from homology"/>
<keyword evidence="3 10" id="KW-0328">Glycosyltransferase</keyword>
<keyword evidence="4 10" id="KW-0808">Transferase</keyword>
<dbReference type="InterPro" id="IPR050256">
    <property type="entry name" value="Glycosyltransferase_2"/>
</dbReference>
<name>A0A9Y2MUW4_9PSEU</name>
<evidence type="ECO:0000313" key="10">
    <source>
        <dbReference type="EMBL" id="WIX82255.1"/>
    </source>
</evidence>
<evidence type="ECO:0000256" key="7">
    <source>
        <dbReference type="ARBA" id="ARBA00023136"/>
    </source>
</evidence>
<accession>A0A9Y2MUW4</accession>
<dbReference type="InterPro" id="IPR001173">
    <property type="entry name" value="Glyco_trans_2-like"/>
</dbReference>
<dbReference type="Pfam" id="PF00535">
    <property type="entry name" value="Glycos_transf_2"/>
    <property type="match status" value="1"/>
</dbReference>
<feature type="transmembrane region" description="Helical" evidence="8">
    <location>
        <begin position="244"/>
        <end position="262"/>
    </location>
</feature>
<feature type="domain" description="Glycosyltransferase 2-like" evidence="9">
    <location>
        <begin position="17"/>
        <end position="179"/>
    </location>
</feature>
<dbReference type="Proteomes" id="UP001236014">
    <property type="component" value="Chromosome"/>
</dbReference>
<sequence length="354" mass="39840">MPTSPLTLPQRRRIAFVFPIYNEEGNIDLLHRTVAEVTAPLADRYDFSFLYIDDGSRDTSLEKLTELSRRDERVTVIELARNFGHQMAVTAGLDLVDADATIIMDSDLQDPPRVALELIERWEEGYDVVYAQRRSRQDSAFKKFTAGAFYWFLRKMAAVDIPKNTGDFRLIDRKVVDELRKYRERDRFLRGLVSYIGFRQTAVLFDRDKRHAGVTGYPLRKMLRFAADGILGFSVTPLRMISRLGYLISALSFVGVLYVIGVKLFAPSTAVPGWAFITIAMFFLGGIQIIMLGVLGSYIGRTYSQVQNRPLYGVASVRTGLASDARVPSNPAGRGVDTVDTVDTVDRVQAESRA</sequence>
<keyword evidence="11" id="KW-1185">Reference proteome</keyword>
<evidence type="ECO:0000256" key="4">
    <source>
        <dbReference type="ARBA" id="ARBA00022679"/>
    </source>
</evidence>
<dbReference type="EMBL" id="CP127294">
    <property type="protein sequence ID" value="WIX82255.1"/>
    <property type="molecule type" value="Genomic_DNA"/>
</dbReference>
<evidence type="ECO:0000313" key="11">
    <source>
        <dbReference type="Proteomes" id="UP001236014"/>
    </source>
</evidence>
<dbReference type="KEGG" id="acab:QRX50_16580"/>
<feature type="transmembrane region" description="Helical" evidence="8">
    <location>
        <begin position="274"/>
        <end position="299"/>
    </location>
</feature>
<keyword evidence="5 8" id="KW-0812">Transmembrane</keyword>
<comment type="subcellular location">
    <subcellularLocation>
        <location evidence="1">Membrane</location>
        <topology evidence="1">Multi-pass membrane protein</topology>
    </subcellularLocation>
</comment>
<dbReference type="GO" id="GO:0016757">
    <property type="term" value="F:glycosyltransferase activity"/>
    <property type="evidence" value="ECO:0007669"/>
    <property type="project" value="UniProtKB-KW"/>
</dbReference>
<organism evidence="10 11">
    <name type="scientific">Amycolatopsis carbonis</name>
    <dbReference type="NCBI Taxonomy" id="715471"/>
    <lineage>
        <taxon>Bacteria</taxon>
        <taxon>Bacillati</taxon>
        <taxon>Actinomycetota</taxon>
        <taxon>Actinomycetes</taxon>
        <taxon>Pseudonocardiales</taxon>
        <taxon>Pseudonocardiaceae</taxon>
        <taxon>Amycolatopsis</taxon>
    </lineage>
</organism>
<dbReference type="InterPro" id="IPR029044">
    <property type="entry name" value="Nucleotide-diphossugar_trans"/>
</dbReference>
<evidence type="ECO:0000256" key="5">
    <source>
        <dbReference type="ARBA" id="ARBA00022692"/>
    </source>
</evidence>
<comment type="similarity">
    <text evidence="2">Belongs to the glycosyltransferase 2 family.</text>
</comment>
<dbReference type="PANTHER" id="PTHR48090">
    <property type="entry name" value="UNDECAPRENYL-PHOSPHATE 4-DEOXY-4-FORMAMIDO-L-ARABINOSE TRANSFERASE-RELATED"/>
    <property type="match status" value="1"/>
</dbReference>
<dbReference type="GO" id="GO:0005886">
    <property type="term" value="C:plasma membrane"/>
    <property type="evidence" value="ECO:0007669"/>
    <property type="project" value="TreeGrafter"/>
</dbReference>
<evidence type="ECO:0000259" key="9">
    <source>
        <dbReference type="Pfam" id="PF00535"/>
    </source>
</evidence>
<evidence type="ECO:0000256" key="6">
    <source>
        <dbReference type="ARBA" id="ARBA00022989"/>
    </source>
</evidence>
<reference evidence="10 11" key="1">
    <citation type="submission" date="2023-06" db="EMBL/GenBank/DDBJ databases">
        <authorList>
            <person name="Oyuntsetseg B."/>
            <person name="Kim S.B."/>
        </authorList>
    </citation>
    <scope>NUCLEOTIDE SEQUENCE [LARGE SCALE GENOMIC DNA]</scope>
    <source>
        <strain evidence="10 11">2-15</strain>
    </source>
</reference>
<keyword evidence="6 8" id="KW-1133">Transmembrane helix</keyword>
<evidence type="ECO:0000256" key="1">
    <source>
        <dbReference type="ARBA" id="ARBA00004141"/>
    </source>
</evidence>
<evidence type="ECO:0000256" key="2">
    <source>
        <dbReference type="ARBA" id="ARBA00006739"/>
    </source>
</evidence>
<dbReference type="AlphaFoldDB" id="A0A9Y2MUW4"/>
<dbReference type="SUPFAM" id="SSF53448">
    <property type="entry name" value="Nucleotide-diphospho-sugar transferases"/>
    <property type="match status" value="1"/>
</dbReference>
<dbReference type="RefSeq" id="WP_285972831.1">
    <property type="nucleotide sequence ID" value="NZ_CP127294.1"/>
</dbReference>